<reference evidence="4" key="1">
    <citation type="submission" date="2021-02" db="EMBL/GenBank/DDBJ databases">
        <authorList>
            <person name="Nowell W R."/>
        </authorList>
    </citation>
    <scope>NUCLEOTIDE SEQUENCE</scope>
</reference>
<protein>
    <submittedName>
        <fullName evidence="4">Uncharacterized protein</fullName>
    </submittedName>
</protein>
<evidence type="ECO:0000256" key="2">
    <source>
        <dbReference type="SAM" id="Phobius"/>
    </source>
</evidence>
<dbReference type="Gene3D" id="2.130.10.80">
    <property type="entry name" value="Galactose oxidase/kelch, beta-propeller"/>
    <property type="match status" value="1"/>
</dbReference>
<dbReference type="Proteomes" id="UP000663828">
    <property type="component" value="Unassembled WGS sequence"/>
</dbReference>
<feature type="transmembrane region" description="Helical" evidence="2">
    <location>
        <begin position="25"/>
        <end position="46"/>
    </location>
</feature>
<comment type="caution">
    <text evidence="4">The sequence shown here is derived from an EMBL/GenBank/DDBJ whole genome shotgun (WGS) entry which is preliminary data.</text>
</comment>
<dbReference type="OrthoDB" id="2019572at2759"/>
<name>A0A815D8Y9_ADIRI</name>
<gene>
    <name evidence="3" type="ORF">EDS130_LOCUS30122</name>
    <name evidence="4" type="ORF">XAT740_LOCUS28686</name>
</gene>
<dbReference type="EMBL" id="CAJNOJ010000208">
    <property type="protein sequence ID" value="CAF1291681.1"/>
    <property type="molecule type" value="Genomic_DNA"/>
</dbReference>
<evidence type="ECO:0000313" key="3">
    <source>
        <dbReference type="EMBL" id="CAF1291681.1"/>
    </source>
</evidence>
<keyword evidence="2" id="KW-0472">Membrane</keyword>
<organism evidence="4 5">
    <name type="scientific">Adineta ricciae</name>
    <name type="common">Rotifer</name>
    <dbReference type="NCBI Taxonomy" id="249248"/>
    <lineage>
        <taxon>Eukaryota</taxon>
        <taxon>Metazoa</taxon>
        <taxon>Spiralia</taxon>
        <taxon>Gnathifera</taxon>
        <taxon>Rotifera</taxon>
        <taxon>Eurotatoria</taxon>
        <taxon>Bdelloidea</taxon>
        <taxon>Adinetida</taxon>
        <taxon>Adinetidae</taxon>
        <taxon>Adineta</taxon>
    </lineage>
</organism>
<evidence type="ECO:0000256" key="1">
    <source>
        <dbReference type="ARBA" id="ARBA00022441"/>
    </source>
</evidence>
<keyword evidence="2" id="KW-0812">Transmembrane</keyword>
<dbReference type="InterPro" id="IPR011043">
    <property type="entry name" value="Gal_Oxase/kelch_b-propeller"/>
</dbReference>
<dbReference type="SUPFAM" id="SSF50965">
    <property type="entry name" value="Galactose oxidase, central domain"/>
    <property type="match status" value="1"/>
</dbReference>
<dbReference type="InterPro" id="IPR006652">
    <property type="entry name" value="Kelch_1"/>
</dbReference>
<accession>A0A815D8Y9</accession>
<dbReference type="EMBL" id="CAJNOR010002461">
    <property type="protein sequence ID" value="CAF1297603.1"/>
    <property type="molecule type" value="Genomic_DNA"/>
</dbReference>
<dbReference type="Proteomes" id="UP000663852">
    <property type="component" value="Unassembled WGS sequence"/>
</dbReference>
<dbReference type="InterPro" id="IPR037293">
    <property type="entry name" value="Gal_Oxidase_central_sf"/>
</dbReference>
<evidence type="ECO:0000313" key="5">
    <source>
        <dbReference type="Proteomes" id="UP000663828"/>
    </source>
</evidence>
<keyword evidence="1" id="KW-0880">Kelch repeat</keyword>
<keyword evidence="5" id="KW-1185">Reference proteome</keyword>
<proteinExistence type="predicted"/>
<keyword evidence="2" id="KW-1133">Transmembrane helix</keyword>
<dbReference type="SMART" id="SM00612">
    <property type="entry name" value="Kelch"/>
    <property type="match status" value="1"/>
</dbReference>
<dbReference type="Pfam" id="PF01344">
    <property type="entry name" value="Kelch_1"/>
    <property type="match status" value="1"/>
</dbReference>
<evidence type="ECO:0000313" key="4">
    <source>
        <dbReference type="EMBL" id="CAF1297603.1"/>
    </source>
</evidence>
<dbReference type="AlphaFoldDB" id="A0A815D8Y9"/>
<sequence>MNTNEVQNYQSSQPVRVRTNSKKNYVLILFGVVLLAIAIIIIVVTVKKAKSDTESANTIIINQIVETTTRETSMSNTTTTAMNKSPKTMKHARYSHTASNLNNGRILVSGGLFNDSAYLDSAEIYNPATGVWNETGHMTYDRDYHTVSVLPNGNVIVVGSKLEHRNYTQLKFMTLPLRRG</sequence>